<evidence type="ECO:0000313" key="2">
    <source>
        <dbReference type="Proteomes" id="UP000705508"/>
    </source>
</evidence>
<protein>
    <submittedName>
        <fullName evidence="1">Uncharacterized protein</fullName>
    </submittedName>
</protein>
<reference evidence="1" key="1">
    <citation type="submission" date="2020-08" db="EMBL/GenBank/DDBJ databases">
        <authorList>
            <person name="Cejkova D."/>
            <person name="Kubasova T."/>
            <person name="Jahodarova E."/>
            <person name="Rychlik I."/>
        </authorList>
    </citation>
    <scope>NUCLEOTIDE SEQUENCE</scope>
    <source>
        <strain evidence="1">An582</strain>
    </source>
</reference>
<dbReference type="AlphaFoldDB" id="A0A939BIC6"/>
<evidence type="ECO:0000313" key="1">
    <source>
        <dbReference type="EMBL" id="MBM6949508.1"/>
    </source>
</evidence>
<sequence>MIEDVVLSGDSLEREKRLVSQCGYKEENVRSAALFASTVAIYSGKQPDYYWYTLDDSITYYYPWRRNVFGKGYDR</sequence>
<dbReference type="Proteomes" id="UP000705508">
    <property type="component" value="Unassembled WGS sequence"/>
</dbReference>
<organism evidence="1 2">
    <name type="scientific">Mordavella massiliensis</name>
    <dbReference type="NCBI Taxonomy" id="1871024"/>
    <lineage>
        <taxon>Bacteria</taxon>
        <taxon>Bacillati</taxon>
        <taxon>Bacillota</taxon>
        <taxon>Clostridia</taxon>
        <taxon>Eubacteriales</taxon>
        <taxon>Clostridiaceae</taxon>
        <taxon>Mordavella</taxon>
    </lineage>
</organism>
<dbReference type="EMBL" id="JACJKS010000035">
    <property type="protein sequence ID" value="MBM6949508.1"/>
    <property type="molecule type" value="Genomic_DNA"/>
</dbReference>
<dbReference type="InterPro" id="IPR029057">
    <property type="entry name" value="PRTase-like"/>
</dbReference>
<dbReference type="SUPFAM" id="SSF53271">
    <property type="entry name" value="PRTase-like"/>
    <property type="match status" value="1"/>
</dbReference>
<proteinExistence type="predicted"/>
<gene>
    <name evidence="1" type="ORF">H6A20_12830</name>
</gene>
<reference evidence="1" key="2">
    <citation type="journal article" date="2021" name="Sci. Rep.">
        <title>The distribution of antibiotic resistance genes in chicken gut microbiota commensals.</title>
        <authorList>
            <person name="Juricova H."/>
            <person name="Matiasovicova J."/>
            <person name="Kubasova T."/>
            <person name="Cejkova D."/>
            <person name="Rychlik I."/>
        </authorList>
    </citation>
    <scope>NUCLEOTIDE SEQUENCE</scope>
    <source>
        <strain evidence="1">An582</strain>
    </source>
</reference>
<name>A0A939BIC6_9CLOT</name>
<accession>A0A939BIC6</accession>
<comment type="caution">
    <text evidence="1">The sequence shown here is derived from an EMBL/GenBank/DDBJ whole genome shotgun (WGS) entry which is preliminary data.</text>
</comment>
<dbReference type="RefSeq" id="WP_204907497.1">
    <property type="nucleotide sequence ID" value="NZ_JACJKS010000035.1"/>
</dbReference>